<dbReference type="Proteomes" id="UP000259211">
    <property type="component" value="Unassembled WGS sequence"/>
</dbReference>
<accession>A0A3E2DEX1</accession>
<organism evidence="1 2">
    <name type="scientific">Cutibacterium avidum</name>
    <dbReference type="NCBI Taxonomy" id="33010"/>
    <lineage>
        <taxon>Bacteria</taxon>
        <taxon>Bacillati</taxon>
        <taxon>Actinomycetota</taxon>
        <taxon>Actinomycetes</taxon>
        <taxon>Propionibacteriales</taxon>
        <taxon>Propionibacteriaceae</taxon>
        <taxon>Cutibacterium</taxon>
    </lineage>
</organism>
<comment type="caution">
    <text evidence="1">The sequence shown here is derived from an EMBL/GenBank/DDBJ whole genome shotgun (WGS) entry which is preliminary data.</text>
</comment>
<evidence type="ECO:0000313" key="2">
    <source>
        <dbReference type="Proteomes" id="UP000259211"/>
    </source>
</evidence>
<gene>
    <name evidence="1" type="ORF">CHT91_07925</name>
</gene>
<sequence length="300" mass="32169">MSIPTIVGAYAAMPRTMTNREDFYRELGETGWVDGIEIPYRDGVDADPRWLADQLRGRFTQCVVTAIPGTMGHLANDPHFGLASSDEEGRQRAMTWIAGLVDDVRSLHEMVGHPVVRFVELHSAPSNHAEPTALKASLAELSSLFADAELTPVIEHCDASGGVGPGEKEFLSLDDEITALSGTGVRLTVNWGRSVVESHDPDLPARQVDRLADAGLLGGVMVSGAGPEVTQYGPAWGDAHLPLRDDEPTSLLTTDLIDSFMTAARGVQSYQGIKVQTPADATVEQRLAMITSIHDAMASA</sequence>
<dbReference type="Pfam" id="PF16154">
    <property type="entry name" value="DUF4862"/>
    <property type="match status" value="1"/>
</dbReference>
<dbReference type="InterPro" id="IPR032344">
    <property type="entry name" value="DUF4862"/>
</dbReference>
<dbReference type="Gene3D" id="3.20.20.150">
    <property type="entry name" value="Divalent-metal-dependent TIM barrel enzymes"/>
    <property type="match status" value="1"/>
</dbReference>
<evidence type="ECO:0000313" key="1">
    <source>
        <dbReference type="EMBL" id="RFT43936.1"/>
    </source>
</evidence>
<proteinExistence type="predicted"/>
<dbReference type="AlphaFoldDB" id="A0A3E2DEX1"/>
<dbReference type="RefSeq" id="WP_117189418.1">
    <property type="nucleotide sequence ID" value="NZ_JAQDJS010000002.1"/>
</dbReference>
<protein>
    <submittedName>
        <fullName evidence="1">DUF4862 domain-containing protein</fullName>
    </submittedName>
</protein>
<name>A0A3E2DEX1_9ACTN</name>
<dbReference type="EMBL" id="NOWI01000006">
    <property type="protein sequence ID" value="RFT43936.1"/>
    <property type="molecule type" value="Genomic_DNA"/>
</dbReference>
<reference evidence="1 2" key="1">
    <citation type="submission" date="2017-07" db="EMBL/GenBank/DDBJ databases">
        <authorList>
            <person name="Sun Z.S."/>
            <person name="Albrecht U."/>
            <person name="Echele G."/>
            <person name="Lee C.C."/>
        </authorList>
    </citation>
    <scope>NUCLEOTIDE SEQUENCE [LARGE SCALE GENOMIC DNA]</scope>
    <source>
        <strain evidence="1 2">P16-029</strain>
    </source>
</reference>